<dbReference type="Proteomes" id="UP000287857">
    <property type="component" value="Unassembled WGS sequence"/>
</dbReference>
<comment type="caution">
    <text evidence="1">The sequence shown here is derived from an EMBL/GenBank/DDBJ whole genome shotgun (WGS) entry which is preliminary data.</text>
</comment>
<evidence type="ECO:0000313" key="1">
    <source>
        <dbReference type="EMBL" id="RST99807.1"/>
    </source>
</evidence>
<keyword evidence="2" id="KW-1185">Reference proteome</keyword>
<dbReference type="RefSeq" id="WP_125983340.1">
    <property type="nucleotide sequence ID" value="NZ_NGJS01000003.1"/>
</dbReference>
<dbReference type="AlphaFoldDB" id="A0A430A0F3"/>
<reference evidence="1 2" key="1">
    <citation type="submission" date="2017-05" db="EMBL/GenBank/DDBJ databases">
        <title>Vagococcus spp. assemblies.</title>
        <authorList>
            <person name="Gulvik C.A."/>
        </authorList>
    </citation>
    <scope>NUCLEOTIDE SEQUENCE [LARGE SCALE GENOMIC DNA]</scope>
    <source>
        <strain evidence="1 2">SS1995</strain>
    </source>
</reference>
<accession>A0A430A0F3</accession>
<gene>
    <name evidence="1" type="ORF">CBF37_03520</name>
</gene>
<evidence type="ECO:0000313" key="2">
    <source>
        <dbReference type="Proteomes" id="UP000287857"/>
    </source>
</evidence>
<organism evidence="1 2">
    <name type="scientific">Vagococcus vulneris</name>
    <dbReference type="NCBI Taxonomy" id="1977869"/>
    <lineage>
        <taxon>Bacteria</taxon>
        <taxon>Bacillati</taxon>
        <taxon>Bacillota</taxon>
        <taxon>Bacilli</taxon>
        <taxon>Lactobacillales</taxon>
        <taxon>Enterococcaceae</taxon>
        <taxon>Vagococcus</taxon>
    </lineage>
</organism>
<name>A0A430A0F3_9ENTE</name>
<dbReference type="EMBL" id="NGJS01000003">
    <property type="protein sequence ID" value="RST99807.1"/>
    <property type="molecule type" value="Genomic_DNA"/>
</dbReference>
<protein>
    <submittedName>
        <fullName evidence="1">Uncharacterized protein</fullName>
    </submittedName>
</protein>
<proteinExistence type="predicted"/>
<sequence>MNDLPILIEVNLEMATATFTIKYYDVKNTGFLGTTVNVEEAEQITSGKIDTNKLVLTLMKKAEKTDYK</sequence>